<dbReference type="Gene3D" id="3.40.30.10">
    <property type="entry name" value="Glutaredoxin"/>
    <property type="match status" value="1"/>
</dbReference>
<dbReference type="GO" id="GO:0006559">
    <property type="term" value="P:L-phenylalanine catabolic process"/>
    <property type="evidence" value="ECO:0007669"/>
    <property type="project" value="TreeGrafter"/>
</dbReference>
<dbReference type="Pfam" id="PF13410">
    <property type="entry name" value="GST_C_2"/>
    <property type="match status" value="1"/>
</dbReference>
<organism evidence="2 3">
    <name type="scientific">Terasakiella brassicae</name>
    <dbReference type="NCBI Taxonomy" id="1634917"/>
    <lineage>
        <taxon>Bacteria</taxon>
        <taxon>Pseudomonadati</taxon>
        <taxon>Pseudomonadota</taxon>
        <taxon>Alphaproteobacteria</taxon>
        <taxon>Rhodospirillales</taxon>
        <taxon>Terasakiellaceae</taxon>
        <taxon>Terasakiella</taxon>
    </lineage>
</organism>
<dbReference type="SFLD" id="SFLDG00358">
    <property type="entry name" value="Main_(cytGST)"/>
    <property type="match status" value="1"/>
</dbReference>
<feature type="domain" description="GST N-terminal" evidence="1">
    <location>
        <begin position="4"/>
        <end position="84"/>
    </location>
</feature>
<dbReference type="GO" id="GO:0004364">
    <property type="term" value="F:glutathione transferase activity"/>
    <property type="evidence" value="ECO:0007669"/>
    <property type="project" value="TreeGrafter"/>
</dbReference>
<dbReference type="AlphaFoldDB" id="A0A917F829"/>
<dbReference type="InterPro" id="IPR040079">
    <property type="entry name" value="Glutathione_S-Trfase"/>
</dbReference>
<dbReference type="Gene3D" id="1.20.1050.10">
    <property type="match status" value="1"/>
</dbReference>
<accession>A0A917F829</accession>
<dbReference type="CDD" id="cd03043">
    <property type="entry name" value="GST_N_1"/>
    <property type="match status" value="1"/>
</dbReference>
<dbReference type="GO" id="GO:0006749">
    <property type="term" value="P:glutathione metabolic process"/>
    <property type="evidence" value="ECO:0007669"/>
    <property type="project" value="TreeGrafter"/>
</dbReference>
<evidence type="ECO:0000313" key="3">
    <source>
        <dbReference type="Proteomes" id="UP000632498"/>
    </source>
</evidence>
<reference evidence="2" key="2">
    <citation type="submission" date="2020-09" db="EMBL/GenBank/DDBJ databases">
        <authorList>
            <person name="Sun Q."/>
            <person name="Zhou Y."/>
        </authorList>
    </citation>
    <scope>NUCLEOTIDE SEQUENCE</scope>
    <source>
        <strain evidence="2">CGMCC 1.15254</strain>
    </source>
</reference>
<dbReference type="PANTHER" id="PTHR42673:SF4">
    <property type="entry name" value="MALEYLACETOACETATE ISOMERASE"/>
    <property type="match status" value="1"/>
</dbReference>
<proteinExistence type="predicted"/>
<dbReference type="EMBL" id="BMHV01000004">
    <property type="protein sequence ID" value="GGF55710.1"/>
    <property type="molecule type" value="Genomic_DNA"/>
</dbReference>
<gene>
    <name evidence="2" type="ORF">GCM10011332_06400</name>
</gene>
<dbReference type="CDD" id="cd03194">
    <property type="entry name" value="GST_C_3"/>
    <property type="match status" value="1"/>
</dbReference>
<sequence>MSALCLILGNKNYSSWSLRPWLVMKHLGLDFDEIIVPLLQGNFKEELFTHSPSGKVPVLKVDGQEIWDSLAICEYLNEEYPDANLWPIDKSARAHARSISYEMHSGFFNIRNDMPMNMRRARGNFHASPLCQAEIDRILAIWTDCRKNYGQNGPFLFGDFSIADAMFAPVVSRFDTYGVAVDGVVKDYMETILNMAHLKEWRDAGKVEEWIIDEAEI</sequence>
<reference evidence="2" key="1">
    <citation type="journal article" date="2014" name="Int. J. Syst. Evol. Microbiol.">
        <title>Complete genome sequence of Corynebacterium casei LMG S-19264T (=DSM 44701T), isolated from a smear-ripened cheese.</title>
        <authorList>
            <consortium name="US DOE Joint Genome Institute (JGI-PGF)"/>
            <person name="Walter F."/>
            <person name="Albersmeier A."/>
            <person name="Kalinowski J."/>
            <person name="Ruckert C."/>
        </authorList>
    </citation>
    <scope>NUCLEOTIDE SEQUENCE</scope>
    <source>
        <strain evidence="2">CGMCC 1.15254</strain>
    </source>
</reference>
<dbReference type="GO" id="GO:0016034">
    <property type="term" value="F:maleylacetoacetate isomerase activity"/>
    <property type="evidence" value="ECO:0007669"/>
    <property type="project" value="TreeGrafter"/>
</dbReference>
<dbReference type="Proteomes" id="UP000632498">
    <property type="component" value="Unassembled WGS sequence"/>
</dbReference>
<dbReference type="PROSITE" id="PS50404">
    <property type="entry name" value="GST_NTER"/>
    <property type="match status" value="1"/>
</dbReference>
<dbReference type="InterPro" id="IPR036282">
    <property type="entry name" value="Glutathione-S-Trfase_C_sf"/>
</dbReference>
<dbReference type="SFLD" id="SFLDS00019">
    <property type="entry name" value="Glutathione_Transferase_(cytos"/>
    <property type="match status" value="1"/>
</dbReference>
<dbReference type="RefSeq" id="WP_188661547.1">
    <property type="nucleotide sequence ID" value="NZ_BMHV01000004.1"/>
</dbReference>
<protein>
    <submittedName>
        <fullName evidence="2">Glutathione S-transferase</fullName>
    </submittedName>
</protein>
<dbReference type="SUPFAM" id="SSF52833">
    <property type="entry name" value="Thioredoxin-like"/>
    <property type="match status" value="1"/>
</dbReference>
<evidence type="ECO:0000259" key="1">
    <source>
        <dbReference type="PROSITE" id="PS50404"/>
    </source>
</evidence>
<dbReference type="SUPFAM" id="SSF47616">
    <property type="entry name" value="GST C-terminal domain-like"/>
    <property type="match status" value="1"/>
</dbReference>
<comment type="caution">
    <text evidence="2">The sequence shown here is derived from an EMBL/GenBank/DDBJ whole genome shotgun (WGS) entry which is preliminary data.</text>
</comment>
<keyword evidence="3" id="KW-1185">Reference proteome</keyword>
<dbReference type="PANTHER" id="PTHR42673">
    <property type="entry name" value="MALEYLACETOACETATE ISOMERASE"/>
    <property type="match status" value="1"/>
</dbReference>
<dbReference type="InterPro" id="IPR036249">
    <property type="entry name" value="Thioredoxin-like_sf"/>
</dbReference>
<dbReference type="Pfam" id="PF13409">
    <property type="entry name" value="GST_N_2"/>
    <property type="match status" value="1"/>
</dbReference>
<evidence type="ECO:0000313" key="2">
    <source>
        <dbReference type="EMBL" id="GGF55710.1"/>
    </source>
</evidence>
<name>A0A917F829_9PROT</name>
<dbReference type="InterPro" id="IPR004045">
    <property type="entry name" value="Glutathione_S-Trfase_N"/>
</dbReference>